<accession>A0AAN7UCT6</accession>
<feature type="domain" description="Rap-GAP" evidence="3">
    <location>
        <begin position="1198"/>
        <end position="1419"/>
    </location>
</feature>
<feature type="compositionally biased region" description="Low complexity" evidence="2">
    <location>
        <begin position="875"/>
        <end position="886"/>
    </location>
</feature>
<dbReference type="InterPro" id="IPR035974">
    <property type="entry name" value="Rap/Ran-GAP_sf"/>
</dbReference>
<dbReference type="GO" id="GO:0051056">
    <property type="term" value="P:regulation of small GTPase mediated signal transduction"/>
    <property type="evidence" value="ECO:0007669"/>
    <property type="project" value="InterPro"/>
</dbReference>
<dbReference type="Proteomes" id="UP001344447">
    <property type="component" value="Unassembled WGS sequence"/>
</dbReference>
<name>A0AAN7UCT6_9MYCE</name>
<keyword evidence="1" id="KW-0343">GTPase activation</keyword>
<dbReference type="InterPro" id="IPR000331">
    <property type="entry name" value="Rap/Ran_GAP_dom"/>
</dbReference>
<gene>
    <name evidence="4" type="ORF">RB653_006054</name>
</gene>
<feature type="compositionally biased region" description="Polar residues" evidence="2">
    <location>
        <begin position="270"/>
        <end position="281"/>
    </location>
</feature>
<dbReference type="Pfam" id="PF20412">
    <property type="entry name" value="RALGAPB_N"/>
    <property type="match status" value="1"/>
</dbReference>
<evidence type="ECO:0000313" key="4">
    <source>
        <dbReference type="EMBL" id="KAK5584443.1"/>
    </source>
</evidence>
<dbReference type="SUPFAM" id="SSF48371">
    <property type="entry name" value="ARM repeat"/>
    <property type="match status" value="1"/>
</dbReference>
<evidence type="ECO:0000259" key="3">
    <source>
        <dbReference type="PROSITE" id="PS50085"/>
    </source>
</evidence>
<dbReference type="SUPFAM" id="SSF111347">
    <property type="entry name" value="Rap/Ran-GAP"/>
    <property type="match status" value="1"/>
</dbReference>
<feature type="region of interest" description="Disordered" evidence="2">
    <location>
        <begin position="1482"/>
        <end position="1544"/>
    </location>
</feature>
<feature type="compositionally biased region" description="Polar residues" evidence="2">
    <location>
        <begin position="230"/>
        <end position="240"/>
    </location>
</feature>
<sequence>MFLDWASSIHLLGSDKNTGILKDFPLSVKRILVFQTVNFLLEPPNGNTQFIVTSKEHLQWIMEITEQGFLLPIEDNQIILQCIELYKKWLFDPKHKPLPLTEDKDEYFHKKIIEHLTLIFQPRSYPHYLSISNNNINNNNNNNNGNNNNNNSNNSSSPNNNTSVNRELNNSSNNSPVLSGTNTGSGSSLNLNSKDKENSGGSNSGSSLSINYQQSSPPQQTITSSPTTPVKDSSQQQFLQQEVGGFNEQQPQQTSGTVKGSKNHYRESVMPNSSMTVPSSTTALYSTNSYSGNVQLPTISVKELIDNHSVLCQKVLQIYLEMSRGNYSRSFSTDTLEHWNRLMLSITDCILGVHSNSDEMLARNLCPLLLKTLFEVWLQSKTLNPSLWNSLSKYAQGWFHHMPTVNQWNLTCLALTTPLVQSIYTNDHQSKSTITIRLDETIIEFDREYLYYAWNRILNLIGNPNQIKSPSIFSEAITGIFHLVSIFLSVTNDGNAILHIFGSWIFEAVKTIKPGFDEGISLGSEILLHIFLSCSRKIQFLPIYLSCFYTCISEALWCDGKILRDTIIHSQNIFSSGLPGSRILIPSYTRALNHILTAQGTNDPELRRCAIKILGSILCLPNRYETIKFHNFFPGRTIDPYPPLPNDIIDGKHNELTQPPNEISTYDDLKPHLAYLILSALNTEMSSSNLLTLIWYIMFFQLEYQHQHVKPYPDGKSITSAFIHQSINTILKKCSSFTNQWSHDVILSSFQLLSDLAAQHQRIPNFLENASTVVRKLCKFITFKCKETNMSPETEDLIALGCSTIADWVVVSPWIFEGNYLTDTSTFYMVFNALSVAMGAKSPNDIISSNASISSSIAGITSMGSGGSGTGSGGNQSSQPSSTGSASGSGGSGGNAPSSSSSSNSGSFKRSKPYINNYISPKVKEVAQCALKAIMSKISYFPNPYHATPTNTSSKVTESDIIAQIKAKAEKHLGIKNYPSEQSLRFYAIGDSIIITVIDQPFTATSANPSDSYVTLIIRDMSGKSIVNSQLAFLPFKQREISETQQPITNEKEPQMDEGDDPVPATSSTDNASTASSTTASIAIKRSYNCNEEPFISSYVENVEEFGDLSSYIEKHMDENFTKLIDSQMQVEQQKLSANKYSLGPSITSHPPILKSSFNGDCKLQQARILLTHLGFLNQENKNKLTPLENSVQFFQSLNMLDSVSERVQIKIPIIYVKKGDVTEDDIYNNVTSDTTQDYQDFIASLGWLVPISTHTGFLSDLDKKNLTHGQFTPYYATHSREIVFFVSTMMPNCDGANNVSQEHKKKLISKTNVSVIWYDGPIEVYEKTLLESFPHAIQIVITPLENNLFRLKTLRKAAHSNRMKTGPVNDEIIISKHILSNVIRLSVVNSNQSLLNLSTGDSKAQHQYTNRKKLISDITESFKHDMTIQKFYEFHFEPLNQTHLYQNTENLPMANNFKFVKNSSVNLFRKDRTQSALIGTFTLPPPPVSPTISPQPSPHLTGSGGSWASSKGGPTQPTTPSGRTSNFLSRRPNLTQSEDSSNK</sequence>
<dbReference type="EMBL" id="JAVFKY010000001">
    <property type="protein sequence ID" value="KAK5584443.1"/>
    <property type="molecule type" value="Genomic_DNA"/>
</dbReference>
<dbReference type="PANTHER" id="PTHR21344:SF1">
    <property type="entry name" value="RAL GTPASE-ACTIVATING PROTEIN SUBUNIT BETA"/>
    <property type="match status" value="1"/>
</dbReference>
<dbReference type="PROSITE" id="PS50085">
    <property type="entry name" value="RAPGAP"/>
    <property type="match status" value="1"/>
</dbReference>
<dbReference type="FunFam" id="3.40.50.11210:FF:000001">
    <property type="entry name" value="Ral GTPase-activating protein subunit alpha-1 isoform 1"/>
    <property type="match status" value="1"/>
</dbReference>
<feature type="compositionally biased region" description="Low complexity" evidence="2">
    <location>
        <begin position="199"/>
        <end position="229"/>
    </location>
</feature>
<feature type="compositionally biased region" description="Gly residues" evidence="2">
    <location>
        <begin position="864"/>
        <end position="874"/>
    </location>
</feature>
<organism evidence="4 5">
    <name type="scientific">Dictyostelium firmibasis</name>
    <dbReference type="NCBI Taxonomy" id="79012"/>
    <lineage>
        <taxon>Eukaryota</taxon>
        <taxon>Amoebozoa</taxon>
        <taxon>Evosea</taxon>
        <taxon>Eumycetozoa</taxon>
        <taxon>Dictyostelia</taxon>
        <taxon>Dictyosteliales</taxon>
        <taxon>Dictyosteliaceae</taxon>
        <taxon>Dictyostelium</taxon>
    </lineage>
</organism>
<feature type="region of interest" description="Disordered" evidence="2">
    <location>
        <begin position="136"/>
        <end position="281"/>
    </location>
</feature>
<keyword evidence="5" id="KW-1185">Reference proteome</keyword>
<dbReference type="InterPro" id="IPR016024">
    <property type="entry name" value="ARM-type_fold"/>
</dbReference>
<dbReference type="GO" id="GO:0005096">
    <property type="term" value="F:GTPase activator activity"/>
    <property type="evidence" value="ECO:0007669"/>
    <property type="project" value="UniProtKB-KW"/>
</dbReference>
<evidence type="ECO:0000256" key="1">
    <source>
        <dbReference type="ARBA" id="ARBA00022468"/>
    </source>
</evidence>
<feature type="compositionally biased region" description="Low complexity" evidence="2">
    <location>
        <begin position="895"/>
        <end position="907"/>
    </location>
</feature>
<feature type="compositionally biased region" description="Polar residues" evidence="2">
    <location>
        <begin position="247"/>
        <end position="260"/>
    </location>
</feature>
<feature type="region of interest" description="Disordered" evidence="2">
    <location>
        <begin position="864"/>
        <end position="909"/>
    </location>
</feature>
<feature type="compositionally biased region" description="Polar residues" evidence="2">
    <location>
        <begin position="1516"/>
        <end position="1544"/>
    </location>
</feature>
<comment type="caution">
    <text evidence="4">The sequence shown here is derived from an EMBL/GenBank/DDBJ whole genome shotgun (WGS) entry which is preliminary data.</text>
</comment>
<evidence type="ECO:0000256" key="2">
    <source>
        <dbReference type="SAM" id="MobiDB-lite"/>
    </source>
</evidence>
<proteinExistence type="predicted"/>
<dbReference type="Pfam" id="PF02145">
    <property type="entry name" value="Rap_GAP"/>
    <property type="match status" value="1"/>
</dbReference>
<feature type="region of interest" description="Disordered" evidence="2">
    <location>
        <begin position="1044"/>
        <end position="1076"/>
    </location>
</feature>
<feature type="compositionally biased region" description="Pro residues" evidence="2">
    <location>
        <begin position="1484"/>
        <end position="1498"/>
    </location>
</feature>
<feature type="compositionally biased region" description="Low complexity" evidence="2">
    <location>
        <begin position="136"/>
        <end position="192"/>
    </location>
</feature>
<dbReference type="PANTHER" id="PTHR21344">
    <property type="entry name" value="RAL GTPASE-ACTIVATING PROTEIN SUBUNIT BETA"/>
    <property type="match status" value="1"/>
</dbReference>
<reference evidence="4 5" key="1">
    <citation type="submission" date="2023-11" db="EMBL/GenBank/DDBJ databases">
        <title>Dfirmibasis_genome.</title>
        <authorList>
            <person name="Edelbroek B."/>
            <person name="Kjellin J."/>
            <person name="Jerlstrom-Hultqvist J."/>
            <person name="Soderbom F."/>
        </authorList>
    </citation>
    <scope>NUCLEOTIDE SEQUENCE [LARGE SCALE GENOMIC DNA]</scope>
    <source>
        <strain evidence="4 5">TNS-C-14</strain>
    </source>
</reference>
<dbReference type="InterPro" id="IPR046859">
    <property type="entry name" value="RGPA/RALGAPB_N"/>
</dbReference>
<evidence type="ECO:0000313" key="5">
    <source>
        <dbReference type="Proteomes" id="UP001344447"/>
    </source>
</evidence>
<dbReference type="Gene3D" id="3.40.50.11210">
    <property type="entry name" value="Rap/Ran-GAP"/>
    <property type="match status" value="1"/>
</dbReference>
<feature type="compositionally biased region" description="Low complexity" evidence="2">
    <location>
        <begin position="1065"/>
        <end position="1076"/>
    </location>
</feature>
<protein>
    <recommendedName>
        <fullName evidence="3">Rap-GAP domain-containing protein</fullName>
    </recommendedName>
</protein>
<dbReference type="InterPro" id="IPR039930">
    <property type="entry name" value="RALGAPB"/>
</dbReference>